<comment type="caution">
    <text evidence="1">The sequence shown here is derived from an EMBL/GenBank/DDBJ whole genome shotgun (WGS) entry which is preliminary data.</text>
</comment>
<accession>A0AA86N7I5</accession>
<dbReference type="EMBL" id="CAXDID020000537">
    <property type="protein sequence ID" value="CAL6101038.1"/>
    <property type="molecule type" value="Genomic_DNA"/>
</dbReference>
<dbReference type="Proteomes" id="UP001642409">
    <property type="component" value="Unassembled WGS sequence"/>
</dbReference>
<gene>
    <name evidence="1" type="ORF">HINF_LOCUS1972</name>
    <name evidence="2" type="ORF">HINF_LOCUS70852</name>
</gene>
<organism evidence="1">
    <name type="scientific">Hexamita inflata</name>
    <dbReference type="NCBI Taxonomy" id="28002"/>
    <lineage>
        <taxon>Eukaryota</taxon>
        <taxon>Metamonada</taxon>
        <taxon>Diplomonadida</taxon>
        <taxon>Hexamitidae</taxon>
        <taxon>Hexamitinae</taxon>
        <taxon>Hexamita</taxon>
    </lineage>
</organism>
<sequence length="109" mass="12856">MDIFVQISNQKSYQYKRVCNLFDQSHGAQNQLGQKRRKNQKEVNDIITNHYLIQMRVFKPEQSDPRTGCTLCNGIARHRCSCNLGMCMTCYTRHCLEQQIRLSQKEVEK</sequence>
<reference evidence="2 3" key="2">
    <citation type="submission" date="2024-07" db="EMBL/GenBank/DDBJ databases">
        <authorList>
            <person name="Akdeniz Z."/>
        </authorList>
    </citation>
    <scope>NUCLEOTIDE SEQUENCE [LARGE SCALE GENOMIC DNA]</scope>
</reference>
<proteinExistence type="predicted"/>
<name>A0AA86N7I5_9EUKA</name>
<dbReference type="EMBL" id="CATOUU010000048">
    <property type="protein sequence ID" value="CAI9914327.1"/>
    <property type="molecule type" value="Genomic_DNA"/>
</dbReference>
<keyword evidence="3" id="KW-1185">Reference proteome</keyword>
<evidence type="ECO:0000313" key="1">
    <source>
        <dbReference type="EMBL" id="CAI9914327.1"/>
    </source>
</evidence>
<dbReference type="AlphaFoldDB" id="A0AA86N7I5"/>
<reference evidence="1" key="1">
    <citation type="submission" date="2023-06" db="EMBL/GenBank/DDBJ databases">
        <authorList>
            <person name="Kurt Z."/>
        </authorList>
    </citation>
    <scope>NUCLEOTIDE SEQUENCE</scope>
</reference>
<evidence type="ECO:0000313" key="3">
    <source>
        <dbReference type="Proteomes" id="UP001642409"/>
    </source>
</evidence>
<protein>
    <submittedName>
        <fullName evidence="2">Hypothetical_protein</fullName>
    </submittedName>
</protein>
<evidence type="ECO:0000313" key="2">
    <source>
        <dbReference type="EMBL" id="CAL6101038.1"/>
    </source>
</evidence>